<keyword evidence="4" id="KW-1003">Cell membrane</keyword>
<keyword evidence="15" id="KW-0812">Transmembrane</keyword>
<evidence type="ECO:0000256" key="8">
    <source>
        <dbReference type="ARBA" id="ARBA00023277"/>
    </source>
</evidence>
<dbReference type="InterPro" id="IPR050732">
    <property type="entry name" value="Beta-glucan_modifiers"/>
</dbReference>
<reference evidence="17 18" key="1">
    <citation type="submission" date="2019-07" db="EMBL/GenBank/DDBJ databases">
        <title>Genomics analysis of Aphanomyces spp. identifies a new class of oomycete effector associated with host adaptation.</title>
        <authorList>
            <person name="Gaulin E."/>
        </authorList>
    </citation>
    <scope>NUCLEOTIDE SEQUENCE [LARGE SCALE GENOMIC DNA]</scope>
    <source>
        <strain evidence="17 18">ATCC 201684</strain>
    </source>
</reference>
<comment type="caution">
    <text evidence="17">The sequence shown here is derived from an EMBL/GenBank/DDBJ whole genome shotgun (WGS) entry which is preliminary data.</text>
</comment>
<gene>
    <name evidence="17" type="ORF">Ae201684_008281</name>
</gene>
<evidence type="ECO:0000256" key="14">
    <source>
        <dbReference type="SAM" id="MobiDB-lite"/>
    </source>
</evidence>
<dbReference type="InterPro" id="IPR017853">
    <property type="entry name" value="GH"/>
</dbReference>
<dbReference type="VEuPathDB" id="FungiDB:AeMF1_015535"/>
<feature type="chain" id="PRO_5026283944" description="glucan endo-1,3-beta-D-glucosidase" evidence="16">
    <location>
        <begin position="22"/>
        <end position="437"/>
    </location>
</feature>
<dbReference type="GO" id="GO:0000272">
    <property type="term" value="P:polysaccharide catabolic process"/>
    <property type="evidence" value="ECO:0007669"/>
    <property type="project" value="UniProtKB-KW"/>
</dbReference>
<evidence type="ECO:0000256" key="11">
    <source>
        <dbReference type="ARBA" id="ARBA00037649"/>
    </source>
</evidence>
<dbReference type="PANTHER" id="PTHR16631:SF17">
    <property type="entry name" value="GLUCAN ENDO-1,3-BETA-GLUCOSIDASE BTGC"/>
    <property type="match status" value="1"/>
</dbReference>
<comment type="subcellular location">
    <subcellularLocation>
        <location evidence="2">Cell membrane</location>
    </subcellularLocation>
</comment>
<feature type="compositionally biased region" description="Polar residues" evidence="14">
    <location>
        <begin position="341"/>
        <end position="363"/>
    </location>
</feature>
<evidence type="ECO:0000256" key="4">
    <source>
        <dbReference type="ARBA" id="ARBA00022475"/>
    </source>
</evidence>
<dbReference type="SUPFAM" id="SSF51445">
    <property type="entry name" value="(Trans)glycosidases"/>
    <property type="match status" value="1"/>
</dbReference>
<dbReference type="EMBL" id="VJMJ01000101">
    <property type="protein sequence ID" value="KAF0735066.1"/>
    <property type="molecule type" value="Genomic_DNA"/>
</dbReference>
<dbReference type="GO" id="GO:0005886">
    <property type="term" value="C:plasma membrane"/>
    <property type="evidence" value="ECO:0007669"/>
    <property type="project" value="UniProtKB-SubCell"/>
</dbReference>
<sequence>MVCTLRLPLSILLCTAQFALSISGVCYDSFQAIGNVDAHFSFLKRVFGAVRTYQTSVANQVNLIDSAAKAGLKIAAGIWLRGPIAFADDLQATIDGTKRNPNSVLSIYVGNEDLDNGWNVTQVIDKIKAVKTAFAAAGLANIPIGTVQTDAQMIAHPELGAVCDVVGVNIYPFFEPAPTDSPIDSLDRRYSAMKAAHGSKIRLTETGWPTADASFLKYIADTPSARQYFKGYQAWAARAITTESFYFQFADVPPKGGYEAHFGLSADSISWKFDVEPTVAPTPSPTPSPTTSVPSSTTPLASTIIPTSSAPTTKTTTATLKPWSLNTSVVPTTTKPDDTSLHPTSNATPELQTDRPTTSTLSHSSDKIVENTMSHDTLPTSSQTGVIVGGIISVVVVAVVAFVAKRELKRRATQQQEAASTGKSLVPFRSGGEILIL</sequence>
<keyword evidence="18" id="KW-1185">Reference proteome</keyword>
<evidence type="ECO:0000256" key="5">
    <source>
        <dbReference type="ARBA" id="ARBA00022801"/>
    </source>
</evidence>
<evidence type="ECO:0000256" key="9">
    <source>
        <dbReference type="ARBA" id="ARBA00023316"/>
    </source>
</evidence>
<accession>A0A6G0X532</accession>
<evidence type="ECO:0000256" key="12">
    <source>
        <dbReference type="ARBA" id="ARBA00042373"/>
    </source>
</evidence>
<feature type="compositionally biased region" description="Low complexity" evidence="14">
    <location>
        <begin position="289"/>
        <end position="315"/>
    </location>
</feature>
<evidence type="ECO:0000256" key="7">
    <source>
        <dbReference type="ARBA" id="ARBA00023180"/>
    </source>
</evidence>
<evidence type="ECO:0000256" key="15">
    <source>
        <dbReference type="SAM" id="Phobius"/>
    </source>
</evidence>
<protein>
    <recommendedName>
        <fullName evidence="3">glucan endo-1,3-beta-D-glucosidase</fullName>
        <ecNumber evidence="3">3.2.1.39</ecNumber>
    </recommendedName>
    <alternativeName>
        <fullName evidence="13">Endo-1,3-beta-glucanase btgC</fullName>
    </alternativeName>
    <alternativeName>
        <fullName evidence="12">Laminarinase btgC</fullName>
    </alternativeName>
</protein>
<dbReference type="AlphaFoldDB" id="A0A6G0X532"/>
<keyword evidence="6 15" id="KW-0472">Membrane</keyword>
<evidence type="ECO:0000256" key="13">
    <source>
        <dbReference type="ARBA" id="ARBA00043078"/>
    </source>
</evidence>
<keyword evidence="15" id="KW-1133">Transmembrane helix</keyword>
<comment type="function">
    <text evidence="11">Glucanases play a role in cell expansion during growth, in cell-cell fusion during mating, and in spore release during sporulation. This enzyme may be involved in beta-glucan degradation. Active on laminarin and lichenan.</text>
</comment>
<keyword evidence="9" id="KW-0961">Cell wall biogenesis/degradation</keyword>
<dbReference type="EC" id="3.2.1.39" evidence="3"/>
<keyword evidence="5" id="KW-0378">Hydrolase</keyword>
<evidence type="ECO:0000256" key="3">
    <source>
        <dbReference type="ARBA" id="ARBA00012780"/>
    </source>
</evidence>
<evidence type="ECO:0000256" key="6">
    <source>
        <dbReference type="ARBA" id="ARBA00023136"/>
    </source>
</evidence>
<evidence type="ECO:0000256" key="16">
    <source>
        <dbReference type="SAM" id="SignalP"/>
    </source>
</evidence>
<name>A0A6G0X532_9STRA</name>
<evidence type="ECO:0000313" key="18">
    <source>
        <dbReference type="Proteomes" id="UP000481153"/>
    </source>
</evidence>
<keyword evidence="16" id="KW-0732">Signal</keyword>
<feature type="region of interest" description="Disordered" evidence="14">
    <location>
        <begin position="279"/>
        <end position="315"/>
    </location>
</feature>
<feature type="transmembrane region" description="Helical" evidence="15">
    <location>
        <begin position="385"/>
        <end position="404"/>
    </location>
</feature>
<evidence type="ECO:0000256" key="1">
    <source>
        <dbReference type="ARBA" id="ARBA00000382"/>
    </source>
</evidence>
<keyword evidence="8" id="KW-0119">Carbohydrate metabolism</keyword>
<evidence type="ECO:0000313" key="17">
    <source>
        <dbReference type="EMBL" id="KAF0735066.1"/>
    </source>
</evidence>
<dbReference type="GO" id="GO:0071555">
    <property type="term" value="P:cell wall organization"/>
    <property type="evidence" value="ECO:0007669"/>
    <property type="project" value="UniProtKB-KW"/>
</dbReference>
<evidence type="ECO:0000256" key="2">
    <source>
        <dbReference type="ARBA" id="ARBA00004236"/>
    </source>
</evidence>
<proteinExistence type="predicted"/>
<feature type="region of interest" description="Disordered" evidence="14">
    <location>
        <begin position="327"/>
        <end position="364"/>
    </location>
</feature>
<feature type="signal peptide" evidence="16">
    <location>
        <begin position="1"/>
        <end position="21"/>
    </location>
</feature>
<dbReference type="PANTHER" id="PTHR16631">
    <property type="entry name" value="GLUCAN 1,3-BETA-GLUCOSIDASE"/>
    <property type="match status" value="1"/>
</dbReference>
<keyword evidence="7" id="KW-0325">Glycoprotein</keyword>
<comment type="catalytic activity">
    <reaction evidence="1">
        <text>Hydrolysis of (1-&gt;3)-beta-D-glucosidic linkages in (1-&gt;3)-beta-D-glucans.</text>
        <dbReference type="EC" id="3.2.1.39"/>
    </reaction>
</comment>
<organism evidence="17 18">
    <name type="scientific">Aphanomyces euteiches</name>
    <dbReference type="NCBI Taxonomy" id="100861"/>
    <lineage>
        <taxon>Eukaryota</taxon>
        <taxon>Sar</taxon>
        <taxon>Stramenopiles</taxon>
        <taxon>Oomycota</taxon>
        <taxon>Saprolegniomycetes</taxon>
        <taxon>Saprolegniales</taxon>
        <taxon>Verrucalvaceae</taxon>
        <taxon>Aphanomyces</taxon>
    </lineage>
</organism>
<keyword evidence="10" id="KW-0624">Polysaccharide degradation</keyword>
<dbReference type="Proteomes" id="UP000481153">
    <property type="component" value="Unassembled WGS sequence"/>
</dbReference>
<dbReference type="Gene3D" id="3.20.20.80">
    <property type="entry name" value="Glycosidases"/>
    <property type="match status" value="1"/>
</dbReference>
<evidence type="ECO:0000256" key="10">
    <source>
        <dbReference type="ARBA" id="ARBA00023326"/>
    </source>
</evidence>
<dbReference type="GO" id="GO:0042973">
    <property type="term" value="F:glucan endo-1,3-beta-D-glucosidase activity"/>
    <property type="evidence" value="ECO:0007669"/>
    <property type="project" value="UniProtKB-EC"/>
</dbReference>